<evidence type="ECO:0000256" key="2">
    <source>
        <dbReference type="ARBA" id="ARBA00022630"/>
    </source>
</evidence>
<proteinExistence type="predicted"/>
<dbReference type="AlphaFoldDB" id="A0A538TJJ3"/>
<sequence length="540" mass="60073">MDIDVLVVGAGPTGLMMANQLHRRGVRTMIIDRHAGPTLQTRALAVQARTLEIYSHLGIADRAVEMGKRATGANLWARGRRTARIPVGDIGQGLSPYPFLLVLGQDDNEMLLGQALRKQSADVYWSTELVGLAQHSDHVTAKLKQPDGTVRETTVGWVAGCDGARSSVRELSGIPFLGAPYEHVFFVADTRATGPMVPDEINVYLWSDGFHLVFPMRGADHWRIVGIVPPALRGKGDLTFDEVVPSMRQEAGTALTFQECTWFSTYRIHHRRAERFRDRRCFVLGDAAHIHSPVGGQGMNTGLQDSYNLAWKLALVVSGRASEDLLDSYASERVPVAQRLLSSTDRGFSVIVSNNGLARLFRTRILAKIMARAMHFERIRKAAFLTISQIGIEYRKSSLSENLPGLPDAAPRAGDRFPWLRLKFELNGPIEDLFQKLDDTRFNLILIGQPSRPHGTLGLDDMLRVHVVPSDPHNDRELERTRIPQPSFYLLRPDCYVGLAGTQLDADAAVRYVSERLKLRPPKLGRSSPRIESETSLEPV</sequence>
<feature type="domain" description="FAD-binding" evidence="4">
    <location>
        <begin position="3"/>
        <end position="342"/>
    </location>
</feature>
<reference evidence="5 6" key="1">
    <citation type="journal article" date="2019" name="Nat. Microbiol.">
        <title>Mediterranean grassland soil C-N compound turnover is dependent on rainfall and depth, and is mediated by genomically divergent microorganisms.</title>
        <authorList>
            <person name="Diamond S."/>
            <person name="Andeer P.F."/>
            <person name="Li Z."/>
            <person name="Crits-Christoph A."/>
            <person name="Burstein D."/>
            <person name="Anantharaman K."/>
            <person name="Lane K.R."/>
            <person name="Thomas B.C."/>
            <person name="Pan C."/>
            <person name="Northen T.R."/>
            <person name="Banfield J.F."/>
        </authorList>
    </citation>
    <scope>NUCLEOTIDE SEQUENCE [LARGE SCALE GENOMIC DNA]</scope>
    <source>
        <strain evidence="5">WS_9</strain>
    </source>
</reference>
<accession>A0A538TJJ3</accession>
<evidence type="ECO:0000259" key="4">
    <source>
        <dbReference type="Pfam" id="PF01494"/>
    </source>
</evidence>
<dbReference type="Gene3D" id="3.50.50.60">
    <property type="entry name" value="FAD/NAD(P)-binding domain"/>
    <property type="match status" value="1"/>
</dbReference>
<dbReference type="GO" id="GO:0071949">
    <property type="term" value="F:FAD binding"/>
    <property type="evidence" value="ECO:0007669"/>
    <property type="project" value="InterPro"/>
</dbReference>
<dbReference type="GO" id="GO:0016709">
    <property type="term" value="F:oxidoreductase activity, acting on paired donors, with incorporation or reduction of molecular oxygen, NAD(P)H as one donor, and incorporation of one atom of oxygen"/>
    <property type="evidence" value="ECO:0007669"/>
    <property type="project" value="UniProtKB-ARBA"/>
</dbReference>
<dbReference type="Pfam" id="PF01494">
    <property type="entry name" value="FAD_binding_3"/>
    <property type="match status" value="1"/>
</dbReference>
<dbReference type="SUPFAM" id="SSF51905">
    <property type="entry name" value="FAD/NAD(P)-binding domain"/>
    <property type="match status" value="1"/>
</dbReference>
<evidence type="ECO:0000313" key="5">
    <source>
        <dbReference type="EMBL" id="TMQ63794.1"/>
    </source>
</evidence>
<evidence type="ECO:0000256" key="3">
    <source>
        <dbReference type="ARBA" id="ARBA00022827"/>
    </source>
</evidence>
<dbReference type="EMBL" id="VBOZ01000029">
    <property type="protein sequence ID" value="TMQ63794.1"/>
    <property type="molecule type" value="Genomic_DNA"/>
</dbReference>
<keyword evidence="2" id="KW-0285">Flavoprotein</keyword>
<name>A0A538TJJ3_UNCEI</name>
<dbReference type="Proteomes" id="UP000317691">
    <property type="component" value="Unassembled WGS sequence"/>
</dbReference>
<keyword evidence="3" id="KW-0274">FAD</keyword>
<dbReference type="PRINTS" id="PR00420">
    <property type="entry name" value="RNGMNOXGNASE"/>
</dbReference>
<dbReference type="InterPro" id="IPR002938">
    <property type="entry name" value="FAD-bd"/>
</dbReference>
<organism evidence="5 6">
    <name type="scientific">Eiseniibacteriota bacterium</name>
    <dbReference type="NCBI Taxonomy" id="2212470"/>
    <lineage>
        <taxon>Bacteria</taxon>
        <taxon>Candidatus Eiseniibacteriota</taxon>
    </lineage>
</organism>
<gene>
    <name evidence="5" type="ORF">E6K79_09110</name>
</gene>
<dbReference type="InterPro" id="IPR050641">
    <property type="entry name" value="RIFMO-like"/>
</dbReference>
<dbReference type="InterPro" id="IPR036188">
    <property type="entry name" value="FAD/NAD-bd_sf"/>
</dbReference>
<evidence type="ECO:0000256" key="1">
    <source>
        <dbReference type="ARBA" id="ARBA00001974"/>
    </source>
</evidence>
<protein>
    <recommendedName>
        <fullName evidence="4">FAD-binding domain-containing protein</fullName>
    </recommendedName>
</protein>
<dbReference type="PANTHER" id="PTHR43004:SF19">
    <property type="entry name" value="BINDING MONOOXYGENASE, PUTATIVE (JCVI)-RELATED"/>
    <property type="match status" value="1"/>
</dbReference>
<dbReference type="Gene3D" id="3.30.70.2450">
    <property type="match status" value="1"/>
</dbReference>
<dbReference type="PANTHER" id="PTHR43004">
    <property type="entry name" value="TRK SYSTEM POTASSIUM UPTAKE PROTEIN"/>
    <property type="match status" value="1"/>
</dbReference>
<evidence type="ECO:0000313" key="6">
    <source>
        <dbReference type="Proteomes" id="UP000317691"/>
    </source>
</evidence>
<comment type="caution">
    <text evidence="5">The sequence shown here is derived from an EMBL/GenBank/DDBJ whole genome shotgun (WGS) entry which is preliminary data.</text>
</comment>
<comment type="cofactor">
    <cofactor evidence="1">
        <name>FAD</name>
        <dbReference type="ChEBI" id="CHEBI:57692"/>
    </cofactor>
</comment>